<organism evidence="1 2">
    <name type="scientific">Actinopolymorpha pittospori</name>
    <dbReference type="NCBI Taxonomy" id="648752"/>
    <lineage>
        <taxon>Bacteria</taxon>
        <taxon>Bacillati</taxon>
        <taxon>Actinomycetota</taxon>
        <taxon>Actinomycetes</taxon>
        <taxon>Propionibacteriales</taxon>
        <taxon>Actinopolymorphaceae</taxon>
        <taxon>Actinopolymorpha</taxon>
    </lineage>
</organism>
<name>A0A927N2Q7_9ACTN</name>
<dbReference type="Proteomes" id="UP000638648">
    <property type="component" value="Unassembled WGS sequence"/>
</dbReference>
<reference evidence="1" key="1">
    <citation type="submission" date="2020-10" db="EMBL/GenBank/DDBJ databases">
        <title>Sequencing the genomes of 1000 actinobacteria strains.</title>
        <authorList>
            <person name="Klenk H.-P."/>
        </authorList>
    </citation>
    <scope>NUCLEOTIDE SEQUENCE</scope>
    <source>
        <strain evidence="1">DSM 45354</strain>
    </source>
</reference>
<dbReference type="EMBL" id="JADBEM010000001">
    <property type="protein sequence ID" value="MBE1609878.1"/>
    <property type="molecule type" value="Genomic_DNA"/>
</dbReference>
<accession>A0A927N2Q7</accession>
<comment type="caution">
    <text evidence="1">The sequence shown here is derived from an EMBL/GenBank/DDBJ whole genome shotgun (WGS) entry which is preliminary data.</text>
</comment>
<dbReference type="AlphaFoldDB" id="A0A927N2Q7"/>
<protein>
    <submittedName>
        <fullName evidence="1">Uncharacterized protein</fullName>
    </submittedName>
</protein>
<sequence>MAGFGRGELGGVAALGVAALEGVEVEVAAAPQDDLAVDDGAFWGR</sequence>
<gene>
    <name evidence="1" type="ORF">HEB94_006726</name>
</gene>
<proteinExistence type="predicted"/>
<keyword evidence="2" id="KW-1185">Reference proteome</keyword>
<evidence type="ECO:0000313" key="2">
    <source>
        <dbReference type="Proteomes" id="UP000638648"/>
    </source>
</evidence>
<evidence type="ECO:0000313" key="1">
    <source>
        <dbReference type="EMBL" id="MBE1609878.1"/>
    </source>
</evidence>